<dbReference type="EMBL" id="BRXZ01002898">
    <property type="protein sequence ID" value="GMH72497.1"/>
    <property type="molecule type" value="Genomic_DNA"/>
</dbReference>
<dbReference type="InterPro" id="IPR005046">
    <property type="entry name" value="DUF285"/>
</dbReference>
<dbReference type="AlphaFoldDB" id="A0A9W7EB49"/>
<proteinExistence type="predicted"/>
<feature type="non-terminal residue" evidence="1">
    <location>
        <position position="1"/>
    </location>
</feature>
<gene>
    <name evidence="1" type="ORF">TrRE_jg11548</name>
</gene>
<dbReference type="OrthoDB" id="416134at2759"/>
<accession>A0A9W7EB49</accession>
<dbReference type="Pfam" id="PF03382">
    <property type="entry name" value="DUF285"/>
    <property type="match status" value="1"/>
</dbReference>
<dbReference type="Proteomes" id="UP001165082">
    <property type="component" value="Unassembled WGS sequence"/>
</dbReference>
<name>A0A9W7EB49_9STRA</name>
<sequence>MKQMFYNAIAFDQNIGSWITSSVTNMEGMFR</sequence>
<protein>
    <recommendedName>
        <fullName evidence="3">BspA family leucine-rich repeat surface protein</fullName>
    </recommendedName>
</protein>
<keyword evidence="2" id="KW-1185">Reference proteome</keyword>
<reference evidence="1" key="1">
    <citation type="submission" date="2022-07" db="EMBL/GenBank/DDBJ databases">
        <title>Genome analysis of Parmales, a sister group of diatoms, reveals the evolutionary specialization of diatoms from phago-mixotrophs to photoautotrophs.</title>
        <authorList>
            <person name="Ban H."/>
            <person name="Sato S."/>
            <person name="Yoshikawa S."/>
            <person name="Kazumasa Y."/>
            <person name="Nakamura Y."/>
            <person name="Ichinomiya M."/>
            <person name="Saitoh K."/>
            <person name="Sato N."/>
            <person name="Blanc-Mathieu R."/>
            <person name="Endo H."/>
            <person name="Kuwata A."/>
            <person name="Ogata H."/>
        </authorList>
    </citation>
    <scope>NUCLEOTIDE SEQUENCE</scope>
</reference>
<evidence type="ECO:0000313" key="1">
    <source>
        <dbReference type="EMBL" id="GMH72497.1"/>
    </source>
</evidence>
<evidence type="ECO:0008006" key="3">
    <source>
        <dbReference type="Google" id="ProtNLM"/>
    </source>
</evidence>
<comment type="caution">
    <text evidence="1">The sequence shown here is derived from an EMBL/GenBank/DDBJ whole genome shotgun (WGS) entry which is preliminary data.</text>
</comment>
<organism evidence="1 2">
    <name type="scientific">Triparma retinervis</name>
    <dbReference type="NCBI Taxonomy" id="2557542"/>
    <lineage>
        <taxon>Eukaryota</taxon>
        <taxon>Sar</taxon>
        <taxon>Stramenopiles</taxon>
        <taxon>Ochrophyta</taxon>
        <taxon>Bolidophyceae</taxon>
        <taxon>Parmales</taxon>
        <taxon>Triparmaceae</taxon>
        <taxon>Triparma</taxon>
    </lineage>
</organism>
<evidence type="ECO:0000313" key="2">
    <source>
        <dbReference type="Proteomes" id="UP001165082"/>
    </source>
</evidence>